<dbReference type="NCBIfam" id="TIGR02179">
    <property type="entry name" value="PorD_KorD"/>
    <property type="match status" value="1"/>
</dbReference>
<dbReference type="PANTHER" id="PTHR43724">
    <property type="entry name" value="PYRUVATE SYNTHASE SUBUNIT PORD"/>
    <property type="match status" value="1"/>
</dbReference>
<feature type="domain" description="4Fe-4S ferredoxin-type" evidence="8">
    <location>
        <begin position="23"/>
        <end position="52"/>
    </location>
</feature>
<dbReference type="InterPro" id="IPR017900">
    <property type="entry name" value="4Fe4S_Fe_S_CS"/>
</dbReference>
<evidence type="ECO:0000256" key="2">
    <source>
        <dbReference type="ARBA" id="ARBA00022485"/>
    </source>
</evidence>
<dbReference type="Pfam" id="PF14697">
    <property type="entry name" value="Fer4_21"/>
    <property type="match status" value="1"/>
</dbReference>
<reference evidence="9 10" key="1">
    <citation type="submission" date="2018-12" db="EMBL/GenBank/DDBJ databases">
        <title>The complete genome of the methanogenic archaea of the candidate phylum Verstraetearchaeota, obtained from the metagenome of underground thermal water.</title>
        <authorList>
            <person name="Kadnikov V.V."/>
            <person name="Mardanov A.V."/>
            <person name="Beletsky A.V."/>
            <person name="Karnachuk O.V."/>
            <person name="Ravin N.V."/>
        </authorList>
    </citation>
    <scope>NUCLEOTIDE SEQUENCE [LARGE SCALE GENOMIC DNA]</scope>
    <source>
        <strain evidence="9">Ch88</strain>
    </source>
</reference>
<keyword evidence="9" id="KW-0670">Pyruvate</keyword>
<evidence type="ECO:0000256" key="3">
    <source>
        <dbReference type="ARBA" id="ARBA00022723"/>
    </source>
</evidence>
<comment type="cofactor">
    <cofactor evidence="1">
        <name>[4Fe-4S] cluster</name>
        <dbReference type="ChEBI" id="CHEBI:49883"/>
    </cofactor>
</comment>
<dbReference type="InterPro" id="IPR017896">
    <property type="entry name" value="4Fe4S_Fe-S-bd"/>
</dbReference>
<keyword evidence="5" id="KW-0813">Transport</keyword>
<dbReference type="PANTHER" id="PTHR43724:SF1">
    <property type="entry name" value="PYRUVATE SYNTHASE SUBUNIT PORD"/>
    <property type="match status" value="1"/>
</dbReference>
<keyword evidence="6" id="KW-0408">Iron</keyword>
<organism evidence="9 10">
    <name type="scientific">Methanosuratincola subterraneus</name>
    <dbReference type="NCBI Taxonomy" id="2593994"/>
    <lineage>
        <taxon>Archaea</taxon>
        <taxon>Thermoproteota</taxon>
        <taxon>Methanosuratincolia</taxon>
        <taxon>Candidatus Methanomethylicales</taxon>
        <taxon>Candidatus Methanomethylicaceae</taxon>
        <taxon>Candidatus Methanosuratincola (ex Vanwonterghem et al. 2016)</taxon>
    </lineage>
</organism>
<comment type="caution">
    <text evidence="9">The sequence shown here is derived from an EMBL/GenBank/DDBJ whole genome shotgun (WGS) entry which is preliminary data.</text>
</comment>
<evidence type="ECO:0000256" key="4">
    <source>
        <dbReference type="ARBA" id="ARBA00022737"/>
    </source>
</evidence>
<dbReference type="Proteomes" id="UP000288215">
    <property type="component" value="Unassembled WGS sequence"/>
</dbReference>
<evidence type="ECO:0000259" key="8">
    <source>
        <dbReference type="PROSITE" id="PS51379"/>
    </source>
</evidence>
<dbReference type="EMBL" id="RXGA01000001">
    <property type="protein sequence ID" value="RWX74056.1"/>
    <property type="molecule type" value="Genomic_DNA"/>
</dbReference>
<evidence type="ECO:0000256" key="7">
    <source>
        <dbReference type="ARBA" id="ARBA00023014"/>
    </source>
</evidence>
<feature type="domain" description="4Fe-4S ferredoxin-type" evidence="8">
    <location>
        <begin position="53"/>
        <end position="82"/>
    </location>
</feature>
<keyword evidence="4" id="KW-0677">Repeat</keyword>
<keyword evidence="2" id="KW-0004">4Fe-4S</keyword>
<dbReference type="AlphaFoldDB" id="A0A444L8Y1"/>
<dbReference type="PROSITE" id="PS00198">
    <property type="entry name" value="4FE4S_FER_1"/>
    <property type="match status" value="1"/>
</dbReference>
<dbReference type="SUPFAM" id="SSF54862">
    <property type="entry name" value="4Fe-4S ferredoxins"/>
    <property type="match status" value="1"/>
</dbReference>
<keyword evidence="7" id="KW-0411">Iron-sulfur</keyword>
<evidence type="ECO:0000313" key="10">
    <source>
        <dbReference type="Proteomes" id="UP000288215"/>
    </source>
</evidence>
<dbReference type="Gene3D" id="3.30.70.20">
    <property type="match status" value="1"/>
</dbReference>
<evidence type="ECO:0000256" key="6">
    <source>
        <dbReference type="ARBA" id="ARBA00023004"/>
    </source>
</evidence>
<keyword evidence="3" id="KW-0479">Metal-binding</keyword>
<accession>A0A444L8Y1</accession>
<protein>
    <submittedName>
        <fullName evidence="9">Pyruvate:ferredoxin oxidoreductase, delta subunit</fullName>
    </submittedName>
</protein>
<keyword evidence="5" id="KW-0249">Electron transport</keyword>
<name>A0A444L8Y1_METS7</name>
<dbReference type="PROSITE" id="PS51379">
    <property type="entry name" value="4FE4S_FER_2"/>
    <property type="match status" value="2"/>
</dbReference>
<proteinExistence type="predicted"/>
<dbReference type="GO" id="GO:0051539">
    <property type="term" value="F:4 iron, 4 sulfur cluster binding"/>
    <property type="evidence" value="ECO:0007669"/>
    <property type="project" value="UniProtKB-KW"/>
</dbReference>
<evidence type="ECO:0000256" key="1">
    <source>
        <dbReference type="ARBA" id="ARBA00001966"/>
    </source>
</evidence>
<gene>
    <name evidence="9" type="ORF">Metus_0081</name>
</gene>
<evidence type="ECO:0000313" key="9">
    <source>
        <dbReference type="EMBL" id="RWX74056.1"/>
    </source>
</evidence>
<dbReference type="GO" id="GO:0016625">
    <property type="term" value="F:oxidoreductase activity, acting on the aldehyde or oxo group of donors, iron-sulfur protein as acceptor"/>
    <property type="evidence" value="ECO:0007669"/>
    <property type="project" value="InterPro"/>
</dbReference>
<evidence type="ECO:0000256" key="5">
    <source>
        <dbReference type="ARBA" id="ARBA00022982"/>
    </source>
</evidence>
<dbReference type="InterPro" id="IPR011898">
    <property type="entry name" value="PorD_KorD"/>
</dbReference>
<dbReference type="GO" id="GO:0046872">
    <property type="term" value="F:metal ion binding"/>
    <property type="evidence" value="ECO:0007669"/>
    <property type="project" value="UniProtKB-KW"/>
</dbReference>
<sequence>MVVLPVSRGREGAGGLTGMWRIKRPVVDSSKCTKCHLCWLFCPEGVVRRGSKGEVWIVYEFCKGCGICAEVCAAHAIKMVREV</sequence>